<feature type="domain" description="Toprim" evidence="2">
    <location>
        <begin position="224"/>
        <end position="328"/>
    </location>
</feature>
<dbReference type="EMBL" id="FQZU01000051">
    <property type="protein sequence ID" value="SHL18894.1"/>
    <property type="molecule type" value="Genomic_DNA"/>
</dbReference>
<dbReference type="InterPro" id="IPR034154">
    <property type="entry name" value="TOPRIM_DnaG/twinkle"/>
</dbReference>
<dbReference type="AlphaFoldDB" id="A0A1M6YKQ7"/>
<evidence type="ECO:0000313" key="3">
    <source>
        <dbReference type="EMBL" id="SHL18894.1"/>
    </source>
</evidence>
<evidence type="ECO:0000259" key="2">
    <source>
        <dbReference type="Pfam" id="PF13362"/>
    </source>
</evidence>
<dbReference type="InterPro" id="IPR027417">
    <property type="entry name" value="P-loop_NTPase"/>
</dbReference>
<feature type="region of interest" description="Disordered" evidence="1">
    <location>
        <begin position="1"/>
        <end position="22"/>
    </location>
</feature>
<dbReference type="Pfam" id="PF13362">
    <property type="entry name" value="Toprim_3"/>
    <property type="match status" value="1"/>
</dbReference>
<dbReference type="CDD" id="cd01029">
    <property type="entry name" value="TOPRIM_primases"/>
    <property type="match status" value="1"/>
</dbReference>
<keyword evidence="4" id="KW-1185">Reference proteome</keyword>
<dbReference type="InterPro" id="IPR006171">
    <property type="entry name" value="TOPRIM_dom"/>
</dbReference>
<protein>
    <submittedName>
        <fullName evidence="3">Uncharacterized domain associated with phage/plasmid primase</fullName>
    </submittedName>
</protein>
<evidence type="ECO:0000313" key="4">
    <source>
        <dbReference type="Proteomes" id="UP000183994"/>
    </source>
</evidence>
<gene>
    <name evidence="3" type="ORF">SAMN02745216_04778</name>
</gene>
<dbReference type="Pfam" id="PF13481">
    <property type="entry name" value="AAA_25"/>
    <property type="match status" value="1"/>
</dbReference>
<dbReference type="RefSeq" id="WP_073478759.1">
    <property type="nucleotide sequence ID" value="NZ_FQZU01000051.1"/>
</dbReference>
<reference evidence="4" key="1">
    <citation type="submission" date="2016-11" db="EMBL/GenBank/DDBJ databases">
        <authorList>
            <person name="Varghese N."/>
            <person name="Submissions S."/>
        </authorList>
    </citation>
    <scope>NUCLEOTIDE SEQUENCE [LARGE SCALE GENOMIC DNA]</scope>
    <source>
        <strain evidence="4">DSM 16219</strain>
    </source>
</reference>
<proteinExistence type="predicted"/>
<organism evidence="3 4">
    <name type="scientific">Desulfatibacillum alkenivorans DSM 16219</name>
    <dbReference type="NCBI Taxonomy" id="1121393"/>
    <lineage>
        <taxon>Bacteria</taxon>
        <taxon>Pseudomonadati</taxon>
        <taxon>Thermodesulfobacteriota</taxon>
        <taxon>Desulfobacteria</taxon>
        <taxon>Desulfobacterales</taxon>
        <taxon>Desulfatibacillaceae</taxon>
        <taxon>Desulfatibacillum</taxon>
    </lineage>
</organism>
<dbReference type="Gene3D" id="3.40.50.300">
    <property type="entry name" value="P-loop containing nucleotide triphosphate hydrolases"/>
    <property type="match status" value="1"/>
</dbReference>
<dbReference type="OrthoDB" id="9792687at2"/>
<dbReference type="SUPFAM" id="SSF52540">
    <property type="entry name" value="P-loop containing nucleoside triphosphate hydrolases"/>
    <property type="match status" value="1"/>
</dbReference>
<dbReference type="STRING" id="1121393.SAMN02745216_04778"/>
<dbReference type="Proteomes" id="UP000183994">
    <property type="component" value="Unassembled WGS sequence"/>
</dbReference>
<accession>A0A1M6YKQ7</accession>
<sequence length="738" mass="81001">MIDFNQAGPQIEDPDDYTSAAPDIQIGERNPIDAFLAYMAEQGYYPEGGIKPDGALHRFRTEEDDSSGKSGWYVFHVDGIPAGAFGDWRSVAVFNWSVKSRHEMTQQELEGYTAFLARKKELYEQEQAKAWEAARIRAEKILGAAHPVPISPSSHQYTQTKNVQVHAGVRVDDSQNLIIPLIDFTGTVRTLQFISMGGKKLYLPGGLKKGCFFPIQGVRNDVYYICEGYATGASINEATGQSVFVAFDTSGLEPVARGVRERYPDKQIVICADNDQWTTLRDGTHNPGVVKAQQAAEAVGATVIVPDFGELRNNERPTDFNDLATRNGISEVTRQLTQRPKLRVDLDMWTLDAYRGDPPERTWLVNNVFPMEAPTLFAARGDTGKGMLTLDLALKVASEHFSTPLEPQPYAFGSWVDAHGTAVILTAEDDKGEVHRRLNNLDPDFAMRSSCGNRLRIIPLPNSGGPISLVTLTKDGPGATPIYYEIKEQLTKIRDLKLVVIDPLASFAALDINADPAAGQFVMGLLSSLATETGAAVILVHHMGKTAKPIVSADQARDLIRGTTAIVDGARCAFALWPDNYDRARRICAKLGLDHAPNRVYRGAVVKSNGPSIRKEMTFVRSDNGLLRVRDADLEALKVTPEDERQILLLDIIKAAENGRPFAYSGGSGLAERREELSPEIRSHSRDKIRAIAKELLEAGTIGKCIHNNNGNTKWLDIPTGPFGMGRGEFTAGFTPAK</sequence>
<evidence type="ECO:0000256" key="1">
    <source>
        <dbReference type="SAM" id="MobiDB-lite"/>
    </source>
</evidence>
<name>A0A1M6YKQ7_9BACT</name>